<evidence type="ECO:0000256" key="5">
    <source>
        <dbReference type="ARBA" id="ARBA00023251"/>
    </source>
</evidence>
<keyword evidence="2 6" id="KW-0812">Transmembrane</keyword>
<dbReference type="InterPro" id="IPR011701">
    <property type="entry name" value="MFS"/>
</dbReference>
<dbReference type="PANTHER" id="PTHR42718:SF39">
    <property type="entry name" value="ACTINORHODIN TRANSPORTER-RELATED"/>
    <property type="match status" value="1"/>
</dbReference>
<feature type="transmembrane region" description="Helical" evidence="6">
    <location>
        <begin position="233"/>
        <end position="252"/>
    </location>
</feature>
<keyword evidence="3 6" id="KW-1133">Transmembrane helix</keyword>
<dbReference type="PROSITE" id="PS50850">
    <property type="entry name" value="MFS"/>
    <property type="match status" value="1"/>
</dbReference>
<dbReference type="GO" id="GO:0046677">
    <property type="term" value="P:response to antibiotic"/>
    <property type="evidence" value="ECO:0007669"/>
    <property type="project" value="UniProtKB-KW"/>
</dbReference>
<feature type="transmembrane region" description="Helical" evidence="6">
    <location>
        <begin position="412"/>
        <end position="433"/>
    </location>
</feature>
<dbReference type="PRINTS" id="PR01036">
    <property type="entry name" value="TCRTETB"/>
</dbReference>
<dbReference type="Pfam" id="PF07690">
    <property type="entry name" value="MFS_1"/>
    <property type="match status" value="1"/>
</dbReference>
<dbReference type="InterPro" id="IPR020846">
    <property type="entry name" value="MFS_dom"/>
</dbReference>
<feature type="transmembrane region" description="Helical" evidence="6">
    <location>
        <begin position="168"/>
        <end position="188"/>
    </location>
</feature>
<feature type="transmembrane region" description="Helical" evidence="6">
    <location>
        <begin position="347"/>
        <end position="366"/>
    </location>
</feature>
<dbReference type="SUPFAM" id="SSF103473">
    <property type="entry name" value="MFS general substrate transporter"/>
    <property type="match status" value="1"/>
</dbReference>
<name>A0A4R4TCH7_9ACTN</name>
<feature type="transmembrane region" description="Helical" evidence="6">
    <location>
        <begin position="105"/>
        <end position="126"/>
    </location>
</feature>
<dbReference type="InterPro" id="IPR036259">
    <property type="entry name" value="MFS_trans_sf"/>
</dbReference>
<evidence type="ECO:0000313" key="8">
    <source>
        <dbReference type="EMBL" id="TDC72842.1"/>
    </source>
</evidence>
<dbReference type="GO" id="GO:0022857">
    <property type="term" value="F:transmembrane transporter activity"/>
    <property type="evidence" value="ECO:0007669"/>
    <property type="project" value="InterPro"/>
</dbReference>
<evidence type="ECO:0000256" key="1">
    <source>
        <dbReference type="ARBA" id="ARBA00004651"/>
    </source>
</evidence>
<feature type="transmembrane region" description="Helical" evidence="6">
    <location>
        <begin position="280"/>
        <end position="302"/>
    </location>
</feature>
<keyword evidence="5" id="KW-0046">Antibiotic resistance</keyword>
<evidence type="ECO:0000313" key="9">
    <source>
        <dbReference type="Proteomes" id="UP000295345"/>
    </source>
</evidence>
<dbReference type="AlphaFoldDB" id="A0A4R4TCH7"/>
<feature type="domain" description="Major facilitator superfamily (MFS) profile" evidence="7">
    <location>
        <begin position="14"/>
        <end position="465"/>
    </location>
</feature>
<evidence type="ECO:0000259" key="7">
    <source>
        <dbReference type="PROSITE" id="PS50850"/>
    </source>
</evidence>
<dbReference type="GO" id="GO:0005886">
    <property type="term" value="C:plasma membrane"/>
    <property type="evidence" value="ECO:0007669"/>
    <property type="project" value="UniProtKB-SubCell"/>
</dbReference>
<feature type="transmembrane region" description="Helical" evidence="6">
    <location>
        <begin position="52"/>
        <end position="73"/>
    </location>
</feature>
<protein>
    <submittedName>
        <fullName evidence="8">MFS transporter</fullName>
    </submittedName>
</protein>
<feature type="transmembrane region" description="Helical" evidence="6">
    <location>
        <begin position="439"/>
        <end position="460"/>
    </location>
</feature>
<dbReference type="Gene3D" id="1.20.1720.10">
    <property type="entry name" value="Multidrug resistance protein D"/>
    <property type="match status" value="1"/>
</dbReference>
<dbReference type="Gene3D" id="1.20.1250.20">
    <property type="entry name" value="MFS general substrate transporter like domains"/>
    <property type="match status" value="1"/>
</dbReference>
<feature type="transmembrane region" description="Helical" evidence="6">
    <location>
        <begin position="138"/>
        <end position="162"/>
    </location>
</feature>
<dbReference type="EMBL" id="SMKI01000226">
    <property type="protein sequence ID" value="TDC72842.1"/>
    <property type="molecule type" value="Genomic_DNA"/>
</dbReference>
<dbReference type="OrthoDB" id="783189at2"/>
<evidence type="ECO:0000256" key="6">
    <source>
        <dbReference type="SAM" id="Phobius"/>
    </source>
</evidence>
<dbReference type="CDD" id="cd17321">
    <property type="entry name" value="MFS_MMR_MDR_like"/>
    <property type="match status" value="1"/>
</dbReference>
<accession>A0A4R4TCH7</accession>
<evidence type="ECO:0000256" key="2">
    <source>
        <dbReference type="ARBA" id="ARBA00022692"/>
    </source>
</evidence>
<keyword evidence="9" id="KW-1185">Reference proteome</keyword>
<gene>
    <name evidence="8" type="ORF">E1283_20655</name>
</gene>
<dbReference type="RefSeq" id="WP_132819595.1">
    <property type="nucleotide sequence ID" value="NZ_SMKI01000226.1"/>
</dbReference>
<dbReference type="Proteomes" id="UP000295345">
    <property type="component" value="Unassembled WGS sequence"/>
</dbReference>
<feature type="transmembrane region" description="Helical" evidence="6">
    <location>
        <begin position="80"/>
        <end position="99"/>
    </location>
</feature>
<comment type="subcellular location">
    <subcellularLocation>
        <location evidence="1">Cell membrane</location>
        <topology evidence="1">Multi-pass membrane protein</topology>
    </subcellularLocation>
</comment>
<evidence type="ECO:0000256" key="3">
    <source>
        <dbReference type="ARBA" id="ARBA00022989"/>
    </source>
</evidence>
<reference evidence="8 9" key="1">
    <citation type="submission" date="2019-03" db="EMBL/GenBank/DDBJ databases">
        <title>Draft genome sequences of novel Actinobacteria.</title>
        <authorList>
            <person name="Sahin N."/>
            <person name="Ay H."/>
            <person name="Saygin H."/>
        </authorList>
    </citation>
    <scope>NUCLEOTIDE SEQUENCE [LARGE SCALE GENOMIC DNA]</scope>
    <source>
        <strain evidence="8 9">DSM 41900</strain>
    </source>
</reference>
<comment type="caution">
    <text evidence="8">The sequence shown here is derived from an EMBL/GenBank/DDBJ whole genome shotgun (WGS) entry which is preliminary data.</text>
</comment>
<proteinExistence type="predicted"/>
<feature type="transmembrane region" description="Helical" evidence="6">
    <location>
        <begin position="378"/>
        <end position="400"/>
    </location>
</feature>
<feature type="transmembrane region" description="Helical" evidence="6">
    <location>
        <begin position="209"/>
        <end position="227"/>
    </location>
</feature>
<feature type="transmembrane region" description="Helical" evidence="6">
    <location>
        <begin position="314"/>
        <end position="335"/>
    </location>
</feature>
<feature type="transmembrane region" description="Helical" evidence="6">
    <location>
        <begin position="12"/>
        <end position="32"/>
    </location>
</feature>
<sequence>MTTLAATRTRPGLLLTIVLTAQFMALLDVFIVNVAAPTIQGELHATGGELQLIIAGYTIAYAVLLITGARLGGRYGPGRLFLVGLAVFTAASLACGLAGGIGTLVAARFVQGTGAALMLPQVLSLIQRTFTGRSRVRALTGFAAVLATGAAAGQIAGGVLVSADLFGWSWRSVFLVNVPIGVALLVLAARGLPLERPNSAERARGLDPAGLLTLTAAVTLTTVPLVLGQENDWPAWCWLSFAAAAALLAVLLRHESRLAAGGGEPLIAPRVLTSPGMPLATLRIFLSMTINGGNLFVLSLHVQAPEAIGGLGYGALRAGLVFLPTALAFGAVSLLWRRVPAHRQPVLPAAGLLLSCATALAGGLLLRDGGDIDVPTLTVLALGGAGLALAYSPTLTAALARVRPEDAADASGITMMTTQLGMLTGVAAVGTLYLDRLDLWPPMVALAAVAATAAAAGAVARGVGRVKRR</sequence>
<evidence type="ECO:0000256" key="4">
    <source>
        <dbReference type="ARBA" id="ARBA00023136"/>
    </source>
</evidence>
<dbReference type="PANTHER" id="PTHR42718">
    <property type="entry name" value="MAJOR FACILITATOR SUPERFAMILY MULTIDRUG TRANSPORTER MFSC"/>
    <property type="match status" value="1"/>
</dbReference>
<organism evidence="8 9">
    <name type="scientific">Streptomyces hainanensis</name>
    <dbReference type="NCBI Taxonomy" id="402648"/>
    <lineage>
        <taxon>Bacteria</taxon>
        <taxon>Bacillati</taxon>
        <taxon>Actinomycetota</taxon>
        <taxon>Actinomycetes</taxon>
        <taxon>Kitasatosporales</taxon>
        <taxon>Streptomycetaceae</taxon>
        <taxon>Streptomyces</taxon>
    </lineage>
</organism>
<keyword evidence="4 6" id="KW-0472">Membrane</keyword>